<feature type="domain" description="ABC transporter" evidence="6">
    <location>
        <begin position="337"/>
        <end position="572"/>
    </location>
</feature>
<dbReference type="PROSITE" id="PS00211">
    <property type="entry name" value="ABC_TRANSPORTER_1"/>
    <property type="match status" value="1"/>
</dbReference>
<organism evidence="8 9">
    <name type="scientific">Streptomyces huasconensis</name>
    <dbReference type="NCBI Taxonomy" id="1854574"/>
    <lineage>
        <taxon>Bacteria</taxon>
        <taxon>Bacillati</taxon>
        <taxon>Actinomycetota</taxon>
        <taxon>Actinomycetes</taxon>
        <taxon>Kitasatosporales</taxon>
        <taxon>Streptomycetaceae</taxon>
        <taxon>Streptomyces</taxon>
    </lineage>
</organism>
<protein>
    <submittedName>
        <fullName evidence="8">ABC transporter ATP-binding protein</fullName>
    </submittedName>
</protein>
<dbReference type="InterPro" id="IPR003439">
    <property type="entry name" value="ABC_transporter-like_ATP-bd"/>
</dbReference>
<dbReference type="PANTHER" id="PTHR43394:SF1">
    <property type="entry name" value="ATP-BINDING CASSETTE SUB-FAMILY B MEMBER 10, MITOCHONDRIAL"/>
    <property type="match status" value="1"/>
</dbReference>
<feature type="transmembrane region" description="Helical" evidence="5">
    <location>
        <begin position="285"/>
        <end position="306"/>
    </location>
</feature>
<dbReference type="PROSITE" id="PS50893">
    <property type="entry name" value="ABC_TRANSPORTER_2"/>
    <property type="match status" value="1"/>
</dbReference>
<keyword evidence="9" id="KW-1185">Reference proteome</keyword>
<dbReference type="GO" id="GO:0005524">
    <property type="term" value="F:ATP binding"/>
    <property type="evidence" value="ECO:0007669"/>
    <property type="project" value="UniProtKB-KW"/>
</dbReference>
<evidence type="ECO:0000256" key="3">
    <source>
        <dbReference type="ARBA" id="ARBA00022989"/>
    </source>
</evidence>
<dbReference type="Gene3D" id="1.20.1560.10">
    <property type="entry name" value="ABC transporter type 1, transmembrane domain"/>
    <property type="match status" value="1"/>
</dbReference>
<dbReference type="EMBL" id="JBEYRS010000004">
    <property type="protein sequence ID" value="MEW2362614.1"/>
    <property type="molecule type" value="Genomic_DNA"/>
</dbReference>
<keyword evidence="8" id="KW-0067">ATP-binding</keyword>
<evidence type="ECO:0000256" key="1">
    <source>
        <dbReference type="ARBA" id="ARBA00004651"/>
    </source>
</evidence>
<dbReference type="RefSeq" id="WP_359777640.1">
    <property type="nucleotide sequence ID" value="NZ_JBEYRR010000004.1"/>
</dbReference>
<reference evidence="8 9" key="1">
    <citation type="submission" date="2024-06" db="EMBL/GenBank/DDBJ databases">
        <title>The Natural Products Discovery Center: Release of the First 8490 Sequenced Strains for Exploring Actinobacteria Biosynthetic Diversity.</title>
        <authorList>
            <person name="Kalkreuter E."/>
            <person name="Kautsar S.A."/>
            <person name="Yang D."/>
            <person name="Bader C.D."/>
            <person name="Teijaro C.N."/>
            <person name="Fluegel L."/>
            <person name="Davis C.M."/>
            <person name="Simpson J.R."/>
            <person name="Lauterbach L."/>
            <person name="Steele A.D."/>
            <person name="Gui C."/>
            <person name="Meng S."/>
            <person name="Li G."/>
            <person name="Viehrig K."/>
            <person name="Ye F."/>
            <person name="Su P."/>
            <person name="Kiefer A.F."/>
            <person name="Nichols A."/>
            <person name="Cepeda A.J."/>
            <person name="Yan W."/>
            <person name="Fan B."/>
            <person name="Jiang Y."/>
            <person name="Adhikari A."/>
            <person name="Zheng C.-J."/>
            <person name="Schuster L."/>
            <person name="Cowan T.M."/>
            <person name="Smanski M.J."/>
            <person name="Chevrette M.G."/>
            <person name="De Carvalho L.P.S."/>
            <person name="Shen B."/>
        </authorList>
    </citation>
    <scope>NUCLEOTIDE SEQUENCE [LARGE SCALE GENOMIC DNA]</scope>
    <source>
        <strain evidence="8 9">NPDC047833</strain>
    </source>
</reference>
<feature type="transmembrane region" description="Helical" evidence="5">
    <location>
        <begin position="260"/>
        <end position="279"/>
    </location>
</feature>
<comment type="subcellular location">
    <subcellularLocation>
        <location evidence="1">Cell membrane</location>
        <topology evidence="1">Multi-pass membrane protein</topology>
    </subcellularLocation>
</comment>
<evidence type="ECO:0000313" key="8">
    <source>
        <dbReference type="EMBL" id="MEW2362614.1"/>
    </source>
</evidence>
<dbReference type="Gene3D" id="3.40.50.300">
    <property type="entry name" value="P-loop containing nucleotide triphosphate hydrolases"/>
    <property type="match status" value="1"/>
</dbReference>
<evidence type="ECO:0000256" key="5">
    <source>
        <dbReference type="SAM" id="Phobius"/>
    </source>
</evidence>
<dbReference type="InterPro" id="IPR011527">
    <property type="entry name" value="ABC1_TM_dom"/>
</dbReference>
<dbReference type="Proteomes" id="UP001553843">
    <property type="component" value="Unassembled WGS sequence"/>
</dbReference>
<feature type="transmembrane region" description="Helical" evidence="5">
    <location>
        <begin position="33"/>
        <end position="57"/>
    </location>
</feature>
<feature type="transmembrane region" description="Helical" evidence="5">
    <location>
        <begin position="69"/>
        <end position="91"/>
    </location>
</feature>
<evidence type="ECO:0000256" key="2">
    <source>
        <dbReference type="ARBA" id="ARBA00022692"/>
    </source>
</evidence>
<keyword evidence="4 5" id="KW-0472">Membrane</keyword>
<dbReference type="PROSITE" id="PS50929">
    <property type="entry name" value="ABC_TM1F"/>
    <property type="match status" value="1"/>
</dbReference>
<dbReference type="Pfam" id="PF00664">
    <property type="entry name" value="ABC_membrane"/>
    <property type="match status" value="1"/>
</dbReference>
<keyword evidence="2 5" id="KW-0812">Transmembrane</keyword>
<accession>A0ABV3LUH4</accession>
<comment type="caution">
    <text evidence="8">The sequence shown here is derived from an EMBL/GenBank/DDBJ whole genome shotgun (WGS) entry which is preliminary data.</text>
</comment>
<evidence type="ECO:0000256" key="4">
    <source>
        <dbReference type="ARBA" id="ARBA00023136"/>
    </source>
</evidence>
<dbReference type="InterPro" id="IPR039421">
    <property type="entry name" value="Type_1_exporter"/>
</dbReference>
<keyword evidence="8" id="KW-0547">Nucleotide-binding</keyword>
<dbReference type="InterPro" id="IPR027417">
    <property type="entry name" value="P-loop_NTPase"/>
</dbReference>
<feature type="transmembrane region" description="Helical" evidence="5">
    <location>
        <begin position="142"/>
        <end position="165"/>
    </location>
</feature>
<dbReference type="InterPro" id="IPR036640">
    <property type="entry name" value="ABC1_TM_sf"/>
</dbReference>
<sequence>MQRIPALDDDGLDHRSAVRFLISIVGKQKAATLWGAVTSAVWMGSQALLPVTIGLAIDRGIAEGDRGGVLWWSTAVLLLGVVRAATGIAFYRHSIITRTVSASLVTRTVTRHVTRLGASLRRQKDVDSLIATSTSDSVTIGLGLLFAGRLVGAVSAMVAVTVAVLTVSLPLGALVLVIVPALSGLSALLLRPLHAKQDTYRSLQGRLAGRAIDIASGLRVLRGVGGERQFAARFRADSAQLRTADASVARAEADFEAARVLVPGLITVIVTYTAALFTLDQRLTIGQVIMLYGFATFLTMPLSDFMEGMSQVTRSMVAARRVTTLLNIPVPAQATAEATADVPRTRGEAHLADATSGLDVPPSTFMAVACAEPSDAGLLARRLARFEAPGEPELAGDPWASLPLPVVRSRILLCLNSDRFFAGTLREEVTRGGEAAAADIEEALRTASATDVVDALPDGLDSPMAGRGRTFSGGQLQRLRLARALLAGAEYTVFVEPTNAVDAYTEYRIAENLDRFCATHTDGRSALVFTLSPLLLRQAHQVAYVEDGKVVATGTHEELLKSHAAYRTLVASDEKAPVKP</sequence>
<evidence type="ECO:0000313" key="9">
    <source>
        <dbReference type="Proteomes" id="UP001553843"/>
    </source>
</evidence>
<gene>
    <name evidence="8" type="ORF">AB0887_11750</name>
</gene>
<dbReference type="InterPro" id="IPR017871">
    <property type="entry name" value="ABC_transporter-like_CS"/>
</dbReference>
<feature type="transmembrane region" description="Helical" evidence="5">
    <location>
        <begin position="171"/>
        <end position="190"/>
    </location>
</feature>
<name>A0ABV3LUH4_9ACTN</name>
<dbReference type="CDD" id="cd07346">
    <property type="entry name" value="ABC_6TM_exporters"/>
    <property type="match status" value="1"/>
</dbReference>
<feature type="domain" description="ABC transmembrane type-1" evidence="7">
    <location>
        <begin position="33"/>
        <end position="314"/>
    </location>
</feature>
<dbReference type="SUPFAM" id="SSF52540">
    <property type="entry name" value="P-loop containing nucleoside triphosphate hydrolases"/>
    <property type="match status" value="1"/>
</dbReference>
<dbReference type="SUPFAM" id="SSF90123">
    <property type="entry name" value="ABC transporter transmembrane region"/>
    <property type="match status" value="1"/>
</dbReference>
<keyword evidence="3 5" id="KW-1133">Transmembrane helix</keyword>
<evidence type="ECO:0000259" key="6">
    <source>
        <dbReference type="PROSITE" id="PS50893"/>
    </source>
</evidence>
<proteinExistence type="predicted"/>
<evidence type="ECO:0000259" key="7">
    <source>
        <dbReference type="PROSITE" id="PS50929"/>
    </source>
</evidence>
<dbReference type="PANTHER" id="PTHR43394">
    <property type="entry name" value="ATP-DEPENDENT PERMEASE MDL1, MITOCHONDRIAL"/>
    <property type="match status" value="1"/>
</dbReference>